<evidence type="ECO:0000313" key="1">
    <source>
        <dbReference type="EMBL" id="MBB3174983.1"/>
    </source>
</evidence>
<evidence type="ECO:0000313" key="4">
    <source>
        <dbReference type="Proteomes" id="UP000565205"/>
    </source>
</evidence>
<dbReference type="AlphaFoldDB" id="A0A839V2J9"/>
<reference evidence="1 3" key="2">
    <citation type="submission" date="2020-08" db="EMBL/GenBank/DDBJ databases">
        <title>Genomic Encyclopedia of Type Strains, Phase III (KMG-III): the genomes of soil and plant-associated and newly described type strains.</title>
        <authorList>
            <person name="Whitman W."/>
        </authorList>
    </citation>
    <scope>NUCLEOTIDE SEQUENCE [LARGE SCALE GENOMIC DNA]</scope>
    <source>
        <strain evidence="1 3">CECT 8088</strain>
    </source>
</reference>
<evidence type="ECO:0000313" key="2">
    <source>
        <dbReference type="EMBL" id="NVN28834.1"/>
    </source>
</evidence>
<dbReference type="Gene3D" id="3.90.550.10">
    <property type="entry name" value="Spore Coat Polysaccharide Biosynthesis Protein SpsA, Chain A"/>
    <property type="match status" value="1"/>
</dbReference>
<dbReference type="EMBL" id="JABXXQ010000003">
    <property type="protein sequence ID" value="NVN28834.1"/>
    <property type="molecule type" value="Genomic_DNA"/>
</dbReference>
<dbReference type="EMBL" id="JACHXV010000015">
    <property type="protein sequence ID" value="MBB3174983.1"/>
    <property type="molecule type" value="Genomic_DNA"/>
</dbReference>
<protein>
    <recommendedName>
        <fullName evidence="5">Glycosyltransferase</fullName>
    </recommendedName>
</protein>
<proteinExistence type="predicted"/>
<dbReference type="Proteomes" id="UP000557688">
    <property type="component" value="Unassembled WGS sequence"/>
</dbReference>
<dbReference type="RefSeq" id="WP_176621590.1">
    <property type="nucleotide sequence ID" value="NZ_JABXXQ010000003.1"/>
</dbReference>
<evidence type="ECO:0008006" key="5">
    <source>
        <dbReference type="Google" id="ProtNLM"/>
    </source>
</evidence>
<reference evidence="2 4" key="1">
    <citation type="submission" date="2020-06" db="EMBL/GenBank/DDBJ databases">
        <title>Description of novel acetic acid bacteria.</title>
        <authorList>
            <person name="Sombolestani A."/>
        </authorList>
    </citation>
    <scope>NUCLEOTIDE SEQUENCE [LARGE SCALE GENOMIC DNA]</scope>
    <source>
        <strain evidence="2 4">LMG 26838</strain>
    </source>
</reference>
<keyword evidence="3" id="KW-1185">Reference proteome</keyword>
<evidence type="ECO:0000313" key="3">
    <source>
        <dbReference type="Proteomes" id="UP000557688"/>
    </source>
</evidence>
<gene>
    <name evidence="1" type="ORF">FHR90_002830</name>
    <name evidence="2" type="ORF">HUK83_00540</name>
</gene>
<comment type="caution">
    <text evidence="1">The sequence shown here is derived from an EMBL/GenBank/DDBJ whole genome shotgun (WGS) entry which is preliminary data.</text>
</comment>
<organism evidence="1 3">
    <name type="scientific">Endobacter medicaginis</name>
    <dbReference type="NCBI Taxonomy" id="1181271"/>
    <lineage>
        <taxon>Bacteria</taxon>
        <taxon>Pseudomonadati</taxon>
        <taxon>Pseudomonadota</taxon>
        <taxon>Alphaproteobacteria</taxon>
        <taxon>Acetobacterales</taxon>
        <taxon>Acetobacteraceae</taxon>
        <taxon>Endobacter</taxon>
    </lineage>
</organism>
<name>A0A839V2J9_9PROT</name>
<dbReference type="Proteomes" id="UP000565205">
    <property type="component" value="Unassembled WGS sequence"/>
</dbReference>
<dbReference type="InterPro" id="IPR029044">
    <property type="entry name" value="Nucleotide-diphossugar_trans"/>
</dbReference>
<sequence>MSPHIFIATPCYGGWVGHGYMQSVIGFTHLAERCGIDTTLAMLAHDALISRSRNSLVRSFMESNATHLLFIDADISFEPSVPIRLLDAAKPIVACLYPVKTHRWERGSSPGEPPETGLLDYVGVFAADAEADGDFITADYAGTGLMLIAREVIASMIEAYPDLAYGRIDAHDQSPSARFHALFDCSIDRESGTYLSEDFHFCRLWRALGGRIWLDRRSRITHTGGTDFRGDPAARFLPAFPPSGRDGP</sequence>
<dbReference type="SUPFAM" id="SSF53448">
    <property type="entry name" value="Nucleotide-diphospho-sugar transferases"/>
    <property type="match status" value="1"/>
</dbReference>
<accession>A0A839V2J9</accession>